<keyword evidence="3" id="KW-1133">Transmembrane helix</keyword>
<dbReference type="PANTHER" id="PTHR24033">
    <property type="entry name" value="EGF-LIKE DOMAIN-CONTAINING PROTEIN"/>
    <property type="match status" value="1"/>
</dbReference>
<dbReference type="STRING" id="53326.A0A016SRI3"/>
<feature type="transmembrane region" description="Helical" evidence="3">
    <location>
        <begin position="1711"/>
        <end position="1731"/>
    </location>
</feature>
<evidence type="ECO:0000313" key="6">
    <source>
        <dbReference type="Proteomes" id="UP000024635"/>
    </source>
</evidence>
<feature type="compositionally biased region" description="Polar residues" evidence="2">
    <location>
        <begin position="332"/>
        <end position="349"/>
    </location>
</feature>
<dbReference type="InterPro" id="IPR051830">
    <property type="entry name" value="NOTCH_homolog"/>
</dbReference>
<feature type="transmembrane region" description="Helical" evidence="3">
    <location>
        <begin position="1670"/>
        <end position="1691"/>
    </location>
</feature>
<feature type="transmembrane region" description="Helical" evidence="3">
    <location>
        <begin position="1593"/>
        <end position="1615"/>
    </location>
</feature>
<dbReference type="PROSITE" id="PS00022">
    <property type="entry name" value="EGF_1"/>
    <property type="match status" value="2"/>
</dbReference>
<evidence type="ECO:0000256" key="1">
    <source>
        <dbReference type="PROSITE-ProRule" id="PRU00076"/>
    </source>
</evidence>
<keyword evidence="1" id="KW-1015">Disulfide bond</keyword>
<dbReference type="EMBL" id="JARK01001519">
    <property type="protein sequence ID" value="EYB93323.1"/>
    <property type="molecule type" value="Genomic_DNA"/>
</dbReference>
<dbReference type="PROSITE" id="PS50026">
    <property type="entry name" value="EGF_3"/>
    <property type="match status" value="1"/>
</dbReference>
<feature type="domain" description="EGF-like" evidence="4">
    <location>
        <begin position="1492"/>
        <end position="1530"/>
    </location>
</feature>
<feature type="compositionally biased region" description="Low complexity" evidence="2">
    <location>
        <begin position="312"/>
        <end position="321"/>
    </location>
</feature>
<feature type="region of interest" description="Disordered" evidence="2">
    <location>
        <begin position="600"/>
        <end position="711"/>
    </location>
</feature>
<evidence type="ECO:0000256" key="2">
    <source>
        <dbReference type="SAM" id="MobiDB-lite"/>
    </source>
</evidence>
<sequence length="2137" mass="235397">MYLRSGQLDKQHPWMPCKKEGCTYGTGLVSEPSIPPEQRKCFNISFVWVKKLCEKPTTALENCKGNTDEKRINELVEDATALCPVPNTGYNGLCPCTCSELCENFFFVSAQCPEGSDYNFMRSRASTVRLTEPPSIKAEITTTQKNKLTTLVSSSASTAAIVQILTTTERGEQQLAAYETTTLMRQPLPQDRVTFPASDDKKLTSTAIDSGVATTLTHGSTSGFIESAQSDRTVVIGYGPDESSQHTVEDSTSGSTEYAQRDQTSISSYVTDQSFHQSTGKSRSETYDMGTSSKITYTPLSFKTSREAIATTSTLASPPSSEDVPTADHSYSPHSPTNSRGDSETTSLAITAGTSTTENTREESSGTRLLFGSTEQNGGQASTWSTAPTEENTIFSETPASLDVKTSVSSESSITSRDNTRGSMDPTKLGENSGRASSTKITEYSQSPTVPNAHHSTGLKPTPKEPKGTTLTEAHHLTRVTEKGVDDSSPSREMSTISMASRQSSLIKLISSTGSRSSSEVTALTDVTLSSHRPPYLTTRTTRSYVSEASNPAADGTTAEDAQSSVILDHTSQEVMAASMASYSATGMTPLLSTAPHTMTASSSITSATTSPNAPYSSRSETETDNCSTTKEDYEGTQTSMVSREWTQNGTSHSTLRHSPEDITTPSTPESVHGPEDSTIHSTPESILNSTQLRTNTIEPTSTATSASSTTSSISTVVLGSSTSSPFVVRMSTNRTPLEHTTTEHRKTTEITHRNLSGLQTTTEVVLATSSAAKMTVTEAENPDQTSSAIVGEAETSLRTASESFGVITTTSLPITYVNSKTTSWPARSTSPITASISATFSVSQSEKASSLTKTSEQETYFPSRGTSITAKIPIQFTVSSPSVATTPALKEEPQKQSIAVESSSSPLDLVGTVPDDAVPTVSSTAFTITPTTKYSSTLLSENESGDELIFSTTSASQEMSHDGGITITPATKYSSTLLSENESVDELILTATSESQEMSHDGGISITPATKYSSTLLSGNENVDELIFSTTSESQEMSRDRGISITPTTKYSSPLSSENESSGELIFSTTSATQEMGHDGRISTIPATKNNSPLPSESENSNKLIFSTTLESQEIGHDGGVRITPATKYSSPLLSENENSNELIFFTTSESQEMDHDGGISITPETRYSSPLLSENESSDEQILSTTSESQEMDQDGGISITPATKNSSPLLSENESIDELIFSTTSKSQEMGHDGGVSNSLNYCAMPCPTGYREGPAFCYNIVPIAMSTTYRRALSYCQTDDNADIAREQDFLDEDVVTIVRHLRMQENVLTTRFYVKERTFENRGKVRLVDVMDANGSILDINATVGVSEVHHDIAALCRRAKHCNPLFCDLGDFHYFQKVTDLVLPTESTIMKIGESFEIPWCAHSNGSDRITFTCEERGDIRPHPTAITCEKEATEDIEDVDTPWNQKVQTTCGSCYSLGTAKCLAVPDGYTCSCKPGWSGFRCWRAPDMCELQNFTCGTNGTCVTEVDKAYCSCEKEFGGSHCEVLKSSLFAHGNNRSFVLTPPVTSDLILTTTETTVTIGKAVLLFHLPRSKIDPQESYQEFRTIFLMFAGYLFLFLHHPAILALTYWKCTLAWYSTAVFFSLAVFTYILEAINANETITGKQRNIWAFDISGKSSWYFGQTYRLACAFAAVGGIVVAIGYTSSTLLVSAWTCMGIYSVTSSDLWLPILCLNFIFALSATAYSYESMFIQKYLPHYGERIEKYVEQLDDRGRNDLLKCQSSIYFTCIGPWLLGGLWILQTASCYFVTDVYINGLMLTFSCLRSLCSILHSAFTAPMVYSKLTWLAMRTLPEIMSPVRDPMTMWTREEVLEKYRGKAENESEKIFAPKKGVYACREECYPWTPAFAQYLLLEHYLPIYERVRIRRQWTRSYAMLRIDKQCEAQATIIWTVFVDDLEKRALCEQLNSTSDQIRWLFKCWIISIGRTNSQEDSTEHCHSWTDEELEHFLQEHNEALDKLSIPMPYTLGQYAQNSEYHESMENYLGMGEKCDLFQICMLTTLDRSKNTKQSAFLRTALKHLDLNLLDFLRTTTERSDANADEIHRTTEEESHYSTWMLTTEERAKEELRLRDYRDRVWNMAIQNWDYIQRSKTL</sequence>
<feature type="region of interest" description="Disordered" evidence="2">
    <location>
        <begin position="541"/>
        <end position="562"/>
    </location>
</feature>
<feature type="compositionally biased region" description="Low complexity" evidence="2">
    <location>
        <begin position="1091"/>
        <end position="1102"/>
    </location>
</feature>
<dbReference type="InterPro" id="IPR000742">
    <property type="entry name" value="EGF"/>
</dbReference>
<protein>
    <recommendedName>
        <fullName evidence="4">EGF-like domain-containing protein</fullName>
    </recommendedName>
</protein>
<keyword evidence="3" id="KW-0472">Membrane</keyword>
<accession>A0A016SRI3</accession>
<feature type="compositionally biased region" description="Low complexity" evidence="2">
    <location>
        <begin position="401"/>
        <end position="416"/>
    </location>
</feature>
<feature type="region of interest" description="Disordered" evidence="2">
    <location>
        <begin position="236"/>
        <end position="291"/>
    </location>
</feature>
<feature type="compositionally biased region" description="Polar residues" evidence="2">
    <location>
        <begin position="636"/>
        <end position="654"/>
    </location>
</feature>
<dbReference type="PROSITE" id="PS01186">
    <property type="entry name" value="EGF_2"/>
    <property type="match status" value="1"/>
</dbReference>
<feature type="compositionally biased region" description="Low complexity" evidence="2">
    <location>
        <begin position="1053"/>
        <end position="1065"/>
    </location>
</feature>
<feature type="compositionally biased region" description="Polar residues" evidence="2">
    <location>
        <begin position="1164"/>
        <end position="1191"/>
    </location>
</feature>
<dbReference type="Proteomes" id="UP000024635">
    <property type="component" value="Unassembled WGS sequence"/>
</dbReference>
<proteinExistence type="predicted"/>
<feature type="region of interest" description="Disordered" evidence="2">
    <location>
        <begin position="1152"/>
        <end position="1214"/>
    </location>
</feature>
<feature type="compositionally biased region" description="Basic and acidic residues" evidence="2">
    <location>
        <begin position="462"/>
        <end position="490"/>
    </location>
</feature>
<feature type="region of interest" description="Disordered" evidence="2">
    <location>
        <begin position="1032"/>
        <end position="1102"/>
    </location>
</feature>
<dbReference type="CDD" id="cd00054">
    <property type="entry name" value="EGF_CA"/>
    <property type="match status" value="1"/>
</dbReference>
<feature type="compositionally biased region" description="Polar residues" evidence="2">
    <location>
        <begin position="434"/>
        <end position="450"/>
    </location>
</feature>
<dbReference type="Gene3D" id="2.10.25.10">
    <property type="entry name" value="Laminin"/>
    <property type="match status" value="1"/>
</dbReference>
<feature type="compositionally biased region" description="Polar residues" evidence="2">
    <location>
        <begin position="541"/>
        <end position="550"/>
    </location>
</feature>
<feature type="compositionally biased region" description="Polar residues" evidence="2">
    <location>
        <begin position="373"/>
        <end position="399"/>
    </location>
</feature>
<dbReference type="PANTHER" id="PTHR24033:SF224">
    <property type="entry name" value="C-TYPE LECTIN"/>
    <property type="match status" value="1"/>
</dbReference>
<keyword evidence="6" id="KW-1185">Reference proteome</keyword>
<evidence type="ECO:0000259" key="4">
    <source>
        <dbReference type="PROSITE" id="PS50026"/>
    </source>
</evidence>
<keyword evidence="3" id="KW-0812">Transmembrane</keyword>
<feature type="compositionally biased region" description="Polar residues" evidence="2">
    <location>
        <begin position="680"/>
        <end position="700"/>
    </location>
</feature>
<keyword evidence="1" id="KW-0245">EGF-like domain</keyword>
<feature type="disulfide bond" evidence="1">
    <location>
        <begin position="1520"/>
        <end position="1529"/>
    </location>
</feature>
<feature type="compositionally biased region" description="Low complexity" evidence="2">
    <location>
        <begin position="701"/>
        <end position="711"/>
    </location>
</feature>
<feature type="region of interest" description="Disordered" evidence="2">
    <location>
        <begin position="312"/>
        <end position="492"/>
    </location>
</feature>
<reference evidence="6" key="1">
    <citation type="journal article" date="2015" name="Nat. Genet.">
        <title>The genome and transcriptome of the zoonotic hookworm Ancylostoma ceylanicum identify infection-specific gene families.</title>
        <authorList>
            <person name="Schwarz E.M."/>
            <person name="Hu Y."/>
            <person name="Antoshechkin I."/>
            <person name="Miller M.M."/>
            <person name="Sternberg P.W."/>
            <person name="Aroian R.V."/>
        </authorList>
    </citation>
    <scope>NUCLEOTIDE SEQUENCE</scope>
    <source>
        <strain evidence="6">HY135</strain>
    </source>
</reference>
<comment type="caution">
    <text evidence="1">Lacks conserved residue(s) required for the propagation of feature annotation.</text>
</comment>
<evidence type="ECO:0000256" key="3">
    <source>
        <dbReference type="SAM" id="Phobius"/>
    </source>
</evidence>
<feature type="compositionally biased region" description="Polar residues" evidence="2">
    <location>
        <begin position="612"/>
        <end position="629"/>
    </location>
</feature>
<name>A0A016SRI3_9BILA</name>
<feature type="compositionally biased region" description="Polar residues" evidence="2">
    <location>
        <begin position="1203"/>
        <end position="1214"/>
    </location>
</feature>
<feature type="compositionally biased region" description="Low complexity" evidence="2">
    <location>
        <begin position="600"/>
        <end position="611"/>
    </location>
</feature>
<gene>
    <name evidence="5" type="primary">Acey_s0183.g914</name>
    <name evidence="5" type="ORF">Y032_0183g914</name>
</gene>
<feature type="compositionally biased region" description="Polar residues" evidence="2">
    <location>
        <begin position="250"/>
        <end position="281"/>
    </location>
</feature>
<organism evidence="5 6">
    <name type="scientific">Ancylostoma ceylanicum</name>
    <dbReference type="NCBI Taxonomy" id="53326"/>
    <lineage>
        <taxon>Eukaryota</taxon>
        <taxon>Metazoa</taxon>
        <taxon>Ecdysozoa</taxon>
        <taxon>Nematoda</taxon>
        <taxon>Chromadorea</taxon>
        <taxon>Rhabditida</taxon>
        <taxon>Rhabditina</taxon>
        <taxon>Rhabditomorpha</taxon>
        <taxon>Strongyloidea</taxon>
        <taxon>Ancylostomatidae</taxon>
        <taxon>Ancylostomatinae</taxon>
        <taxon>Ancylostoma</taxon>
    </lineage>
</organism>
<evidence type="ECO:0000313" key="5">
    <source>
        <dbReference type="EMBL" id="EYB93323.1"/>
    </source>
</evidence>
<comment type="caution">
    <text evidence="5">The sequence shown here is derived from an EMBL/GenBank/DDBJ whole genome shotgun (WGS) entry which is preliminary data.</text>
</comment>
<feature type="transmembrane region" description="Helical" evidence="3">
    <location>
        <begin position="1621"/>
        <end position="1641"/>
    </location>
</feature>
<dbReference type="OrthoDB" id="5845450at2759"/>